<dbReference type="CDD" id="cd12117">
    <property type="entry name" value="A_NRPS_Srf_like"/>
    <property type="match status" value="3"/>
</dbReference>
<dbReference type="PANTHER" id="PTHR45527">
    <property type="entry name" value="NONRIBOSOMAL PEPTIDE SYNTHETASE"/>
    <property type="match status" value="1"/>
</dbReference>
<dbReference type="Gene3D" id="3.40.50.1820">
    <property type="entry name" value="alpha/beta hydrolase"/>
    <property type="match status" value="1"/>
</dbReference>
<dbReference type="Gene3D" id="3.30.559.30">
    <property type="entry name" value="Nonribosomal peptide synthetase, condensation domain"/>
    <property type="match status" value="3"/>
</dbReference>
<comment type="cofactor">
    <cofactor evidence="1">
        <name>pantetheine 4'-phosphate</name>
        <dbReference type="ChEBI" id="CHEBI:47942"/>
    </cofactor>
</comment>
<accession>A0ABZ1TSD0</accession>
<dbReference type="Gene3D" id="1.10.1200.10">
    <property type="entry name" value="ACP-like"/>
    <property type="match status" value="2"/>
</dbReference>
<keyword evidence="6" id="KW-1185">Reference proteome</keyword>
<feature type="domain" description="Carrier" evidence="4">
    <location>
        <begin position="3083"/>
        <end position="3158"/>
    </location>
</feature>
<dbReference type="InterPro" id="IPR009081">
    <property type="entry name" value="PP-bd_ACP"/>
</dbReference>
<dbReference type="PANTHER" id="PTHR45527:SF1">
    <property type="entry name" value="FATTY ACID SYNTHASE"/>
    <property type="match status" value="1"/>
</dbReference>
<evidence type="ECO:0000259" key="4">
    <source>
        <dbReference type="PROSITE" id="PS50075"/>
    </source>
</evidence>
<dbReference type="Pfam" id="PF00668">
    <property type="entry name" value="Condensation"/>
    <property type="match status" value="3"/>
</dbReference>
<dbReference type="SUPFAM" id="SSF52777">
    <property type="entry name" value="CoA-dependent acyltransferases"/>
    <property type="match status" value="6"/>
</dbReference>
<dbReference type="EMBL" id="CP108110">
    <property type="protein sequence ID" value="WUQ81873.1"/>
    <property type="molecule type" value="Genomic_DNA"/>
</dbReference>
<dbReference type="PROSITE" id="PS00012">
    <property type="entry name" value="PHOSPHOPANTETHEINE"/>
    <property type="match status" value="3"/>
</dbReference>
<dbReference type="Gene3D" id="2.30.38.10">
    <property type="entry name" value="Luciferase, Domain 3"/>
    <property type="match status" value="3"/>
</dbReference>
<dbReference type="SUPFAM" id="SSF53474">
    <property type="entry name" value="alpha/beta-Hydrolases"/>
    <property type="match status" value="1"/>
</dbReference>
<dbReference type="InterPro" id="IPR020806">
    <property type="entry name" value="PKS_PP-bd"/>
</dbReference>
<dbReference type="PROSITE" id="PS50075">
    <property type="entry name" value="CARRIER"/>
    <property type="match status" value="3"/>
</dbReference>
<dbReference type="PROSITE" id="PS00455">
    <property type="entry name" value="AMP_BINDING"/>
    <property type="match status" value="3"/>
</dbReference>
<keyword evidence="3" id="KW-0597">Phosphoprotein</keyword>
<dbReference type="InterPro" id="IPR001031">
    <property type="entry name" value="Thioesterase"/>
</dbReference>
<dbReference type="InterPro" id="IPR006162">
    <property type="entry name" value="Ppantetheine_attach_site"/>
</dbReference>
<dbReference type="InterPro" id="IPR025110">
    <property type="entry name" value="AMP-bd_C"/>
</dbReference>
<dbReference type="Pfam" id="PF13193">
    <property type="entry name" value="AMP-binding_C"/>
    <property type="match status" value="3"/>
</dbReference>
<organism evidence="5 6">
    <name type="scientific">Kitasatospora purpeofusca</name>
    <dbReference type="NCBI Taxonomy" id="67352"/>
    <lineage>
        <taxon>Bacteria</taxon>
        <taxon>Bacillati</taxon>
        <taxon>Actinomycetota</taxon>
        <taxon>Actinomycetes</taxon>
        <taxon>Kitasatosporales</taxon>
        <taxon>Streptomycetaceae</taxon>
        <taxon>Kitasatospora</taxon>
    </lineage>
</organism>
<reference evidence="5" key="1">
    <citation type="submission" date="2022-10" db="EMBL/GenBank/DDBJ databases">
        <title>The complete genomes of actinobacterial strains from the NBC collection.</title>
        <authorList>
            <person name="Joergensen T.S."/>
            <person name="Alvarez Arevalo M."/>
            <person name="Sterndorff E.B."/>
            <person name="Faurdal D."/>
            <person name="Vuksanovic O."/>
            <person name="Mourched A.-S."/>
            <person name="Charusanti P."/>
            <person name="Shaw S."/>
            <person name="Blin K."/>
            <person name="Weber T."/>
        </authorList>
    </citation>
    <scope>NUCLEOTIDE SEQUENCE</scope>
    <source>
        <strain evidence="5">NBC_00222</strain>
    </source>
</reference>
<keyword evidence="2" id="KW-0596">Phosphopantetheine</keyword>
<dbReference type="Proteomes" id="UP001432222">
    <property type="component" value="Chromosome"/>
</dbReference>
<dbReference type="Pfam" id="PF00550">
    <property type="entry name" value="PP-binding"/>
    <property type="match status" value="3"/>
</dbReference>
<dbReference type="InterPro" id="IPR023213">
    <property type="entry name" value="CAT-like_dom_sf"/>
</dbReference>
<dbReference type="CDD" id="cd19540">
    <property type="entry name" value="LCL_NRPS-like"/>
    <property type="match status" value="3"/>
</dbReference>
<feature type="domain" description="Carrier" evidence="4">
    <location>
        <begin position="2025"/>
        <end position="2100"/>
    </location>
</feature>
<dbReference type="SUPFAM" id="SSF56801">
    <property type="entry name" value="Acetyl-CoA synthetase-like"/>
    <property type="match status" value="3"/>
</dbReference>
<dbReference type="InterPro" id="IPR001242">
    <property type="entry name" value="Condensation_dom"/>
</dbReference>
<evidence type="ECO:0000256" key="1">
    <source>
        <dbReference type="ARBA" id="ARBA00001957"/>
    </source>
</evidence>
<dbReference type="InterPro" id="IPR010071">
    <property type="entry name" value="AA_adenyl_dom"/>
</dbReference>
<dbReference type="InterPro" id="IPR045851">
    <property type="entry name" value="AMP-bd_C_sf"/>
</dbReference>
<dbReference type="NCBIfam" id="TIGR01733">
    <property type="entry name" value="AA-adenyl-dom"/>
    <property type="match status" value="3"/>
</dbReference>
<dbReference type="InterPro" id="IPR020845">
    <property type="entry name" value="AMP-binding_CS"/>
</dbReference>
<dbReference type="SMART" id="SM00823">
    <property type="entry name" value="PKS_PP"/>
    <property type="match status" value="3"/>
</dbReference>
<dbReference type="Pfam" id="PF00501">
    <property type="entry name" value="AMP-binding"/>
    <property type="match status" value="3"/>
</dbReference>
<dbReference type="Gene3D" id="3.30.300.30">
    <property type="match status" value="3"/>
</dbReference>
<dbReference type="InterPro" id="IPR036736">
    <property type="entry name" value="ACP-like_sf"/>
</dbReference>
<evidence type="ECO:0000256" key="3">
    <source>
        <dbReference type="ARBA" id="ARBA00022553"/>
    </source>
</evidence>
<dbReference type="NCBIfam" id="NF003417">
    <property type="entry name" value="PRK04813.1"/>
    <property type="match status" value="3"/>
</dbReference>
<gene>
    <name evidence="5" type="ORF">OHA16_02085</name>
</gene>
<dbReference type="SUPFAM" id="SSF47336">
    <property type="entry name" value="ACP-like"/>
    <property type="match status" value="3"/>
</dbReference>
<feature type="domain" description="Carrier" evidence="4">
    <location>
        <begin position="970"/>
        <end position="1045"/>
    </location>
</feature>
<evidence type="ECO:0000256" key="2">
    <source>
        <dbReference type="ARBA" id="ARBA00022450"/>
    </source>
</evidence>
<name>A0ABZ1TSD0_9ACTN</name>
<dbReference type="Gene3D" id="3.40.50.980">
    <property type="match status" value="6"/>
</dbReference>
<dbReference type="Pfam" id="PF00975">
    <property type="entry name" value="Thioesterase"/>
    <property type="match status" value="1"/>
</dbReference>
<dbReference type="Gene3D" id="3.30.559.10">
    <property type="entry name" value="Chloramphenicol acetyltransferase-like domain"/>
    <property type="match status" value="3"/>
</dbReference>
<evidence type="ECO:0000313" key="6">
    <source>
        <dbReference type="Proteomes" id="UP001432222"/>
    </source>
</evidence>
<sequence>MIPLSFAQRRLWFAGQLEGPSATYNIPLAVRLRGALDRDALAGALADVVERHESLRTVFPESGGEPFQRVLEVSEGLVDVCVVECGRGELAGRLAEAAAVGFDLTVEVPVRAWLFGTGPDEHVLLLVVHHIAGDGWSMAPLGRDVALAYRARVSGGVPGWGVLPVQYADYALWQRELLGEEGDPGSVGAVQSEFWREALAGVPEELVLPADRVRPAVASYAGGSVGVCVGAGVHGRLVALARSRGASVFMVVQAAVSALLTRLGAGTDVSVGTPVAGRTDEALEDLVGFFVNTLVLRADTSGDPSFGDLVDRVREWDLAAYAHQDLPFERLVEILNPTRSLARHPLFQVMLAFQNVADAGLDLPGIESEEYPLATNIAKFDLAFELRERRSADGTSAGIEGRVEYAVDLFDRSTVELLVERLVRFLEAVSENPDLPIGQVEILGSVERKQLLEGWNDTAVEVAGASVPELFGARVVASPGAVAVVGEGVEWSYAELDARADAVAHGLRAREVTGGSLVGVLMERSPDLVAVLLGVLKAGAGYVPLHSGYPVERMRDILTESGAAMLVVDEAMASHEVTGSLPAGSSDVVRVAELSGVVGGVELPRVSASGVAYVMYTSGSTGRPKGVAATHAGVVGFALDRCWAGGLAERVLFHANHAFDASTYELWVPLLSGGCVVVAPAGRVDASSLRELVVGHGVTNVHATAGLFRVLAEETPEVFAGLREVSTGGDVVSAAAIRRVLEVCPGVVVRSTYGPTETTAFATHIAFVGGDAVPNSVPVGRPMDNTRVYVLDAALRPVPVGVAGELYLAGTGLAVGYWGRAGLTAERFVADPFGGSGERMYRTGDLVRWRADGALDFLGRADEQVKIRGFRIELGEVEAALAGLPGIAQAAVIVREDVPGDKRLVAYVVPEPDTQVDGTQVRVAAGERLPDYMVPSAVLVLDRLPVTVNGKLDRRALPAPEFGGVLSGREPRSGREQALCGLFAEVLGVERVGVEDSFFDLGGHSLLATRLVSRVRAVMGVELGIRALFEAPTVAALARRLENSERARPALVAVDRPERLPLSFAQQRLWLVGQLEGLSATYNIPLALRLTGALDRDALQAALFDVVERHESLRTVFPESGGEPFQRVLEVSEGLVDVCVVECGRGELAGRLAEAAAVGFDLTVEVPVRAWLFGTGPDEHVLLLVVHHIAGDGWSMAPLGRDVALAYRARVSGGVPGWGVLPVQYADYALWQRELLGEGADPGSVGAVQSQFWREALAGVPEELVLPVDRVRPAVASYAGGSVGVRVGAGVHGRLVRLARSRGASVFMVVQAAVSALLTRLGAGTDVPVGTPVAGRTDEALEDLVGFFVNTLVLRADTSGDPSFGELVDRVREWDLAAYAHQDLPFERLVEILNPTRSLARHPLFQVMLAFQNVGDAGLDLPGIESEEYPLATSIAKFDLAIGLGETFSADGAPAGIEGRVEYAVDLFDRATVESMVERLVRFLEVVVDNPDVRIGQVEILTSVERKQLLEGWNDTAVEVADASVPELFGARVVASPGAVAVVGDGVEWSYAELDARADAVAHGLRAREVTGGSLVGVLMERSPDLVAVLLGVLKAGAGYVPLHSGYPVERMRDILTESGAALLVVDEAMAAHEIVDSAEAVRVAELSVVVGGVELPRVSASGVAYVMYTSGSTGRPKGVAATHAGVVGFALDRCWAGGLAERVLFHANHAFDASTYELWVPLLSGGCVVVAPAGRVDASSLRELVVGHGVTNVHATAGLFRVLAEETPEVFAGLREVSTGGDVVSAAAIRRVLEVCPGVVVRSTYGPTETTAFATHIAFVGGDAVPNSVPVGRPMDNTRVYVLDAALRPVPVGVAGELYLAGTGLAVGYWGRAGLTAERFVADPYDSPGSRMYRTGDLVRWRADGALDFLGRADEQVKIRGFRIELGEVEAALAGLPGIAQAAVIVREDVPGDKRLVAYVVPEPDTQVDATQIRVAAGERLPDYMAPSAVLVLDRLPVTVNGKLDRRALPAPDYATTATGSGRAPSTPREEVLCALFAQLLGVPTVGVDDNFFDLGGHSLLATRLVSRVRSVLGVELGIRALFEAPTVAALALRLGGSDRARPALVAVDRPERLPLSFAQQRLWFVSRLEGPSATYNIPLAVHLTGALDRDALQAALFDVVGRHESLRTVFGEVDGESFQRVVPVDGVGELLSVVPWEGASQRDVEAALRERAGYLFDLTVEVPVRAWLFGVGPDEHVLLLVVHHIAGDGWSMAPLGRDVAAAYRARVSGGVPGWGALPVQYADYALWQRELLGEEGDPGSVGAVQSQFWREALAGVPEELVLPVDRVRPAVASYAGGSVGVRVGAGVHGRLVRLARSRGASVFMVVQAAVSALLTRLGAGTDVPVGTPVAGRTDEALEDLVGFFVNTLVLRADTSGDPSFGELVDRVREWDLAAYAHQDLPFERLVETLNPTRSLARHPLFQIALAFQNVEDAGLDLPGIDSDGYPLTMEVAKFDLAFGLGEKFSVDGAPEGIEGRVEYAVDLFDRATVELMVERLIRFLEAVSENPDLPIGEVEILTSVERKQLLEGWNDTAVEVADASVPELFAARVVGSPDAVAVVGDGVEWSYAELDARADAVAHGLRARGVEAGALVGVLMERSPDLVAVLLGVLKAGAGYVPLHSGYPVERMRDILTESGAALLVVDGAMAAHEIVDSAEVVRVAELSGVVGGVELPRVSASGVAYVMYTSGSTGRPKGVAATHAGVVGFALDRCWGGGLAERVLFHANHAFDASTYELWVPLLSGGCVVVAPAGRVDASLLRELVVGHGVTNVHATAGLFRVLAEETPEVFAGLREVSTGGDVVSAAAIRRVLEVCPGVVVRSTYGPTETTAFATHIAFVGGDAVPNSVPVGRPMDNTRVYVLDAALRPVPVGVAGELYLAGTGLAVGYWGRAGLTAERFVADPFGGSGERMYRTGDLVRWRADGALDFLGRADEQVKIRGFRIELGEVEAALAGLPGIAQAAVIVREDVPGDKRLVAYIVPDPDTQVDATQVRAAAGERLPDYMAPSAVLVLDRLPVTVNGKLDRRALPAPDYATTATGSGRAPSTPREELLCALFAQLLGVPTVGVDDNFFDLGGHSLLATRLVSRLRSALGVELGIRAVFEAPTVAALAARIEGSSARDPLQPVLPLRDTGTGTPLFCLHPASGLSWCYAGLLGELPPGFPVYGVQARMLSEGGDAPDSIDEMARDYVDLIRSVQKTGPYRLLGWSLGGLLAHAVAAVFQEQGEEVSLLALLDARLRTRGGVLEERAERDVLLSGLREMGHGIDEAEAARIRTVADVAGFLIERDQGFAAMDATTAASMIELSLANRRLMNDHRPAVFRGDAFFFTATEEDNEVVGHPAPAFEPYVSGRLHAHGIACTHRDMAQQAALAQIAGILAPHLDGADE</sequence>
<dbReference type="InterPro" id="IPR000873">
    <property type="entry name" value="AMP-dep_synth/lig_dom"/>
</dbReference>
<protein>
    <submittedName>
        <fullName evidence="5">Amino acid adenylation domain-containing protein</fullName>
    </submittedName>
</protein>
<proteinExistence type="predicted"/>
<dbReference type="InterPro" id="IPR029058">
    <property type="entry name" value="AB_hydrolase_fold"/>
</dbReference>
<evidence type="ECO:0000313" key="5">
    <source>
        <dbReference type="EMBL" id="WUQ81873.1"/>
    </source>
</evidence>